<dbReference type="InterPro" id="IPR005807">
    <property type="entry name" value="SecE_bac"/>
</dbReference>
<dbReference type="HAMAP" id="MF_00422">
    <property type="entry name" value="SecE"/>
    <property type="match status" value="1"/>
</dbReference>
<keyword evidence="6 9" id="KW-1133">Transmembrane helix</keyword>
<dbReference type="STRING" id="1484.SA87_07705"/>
<dbReference type="NCBIfam" id="TIGR00964">
    <property type="entry name" value="secE_bact"/>
    <property type="match status" value="1"/>
</dbReference>
<reference evidence="12 14" key="2">
    <citation type="submission" date="2017-08" db="EMBL/GenBank/DDBJ databases">
        <title>Burning lignite coal seam in the remote Altai Mountains harbors a hydrogen-driven thermophilic microbial community.</title>
        <authorList>
            <person name="Kadnikov V.V."/>
            <person name="Mardanov A.V."/>
            <person name="Ivasenko D."/>
            <person name="Beletsky A.V."/>
            <person name="Karnachuk O.V."/>
            <person name="Ravin N.V."/>
        </authorList>
    </citation>
    <scope>NUCLEOTIDE SEQUENCE [LARGE SCALE GENOMIC DNA]</scope>
    <source>
        <strain evidence="12">AL33</strain>
    </source>
</reference>
<evidence type="ECO:0000313" key="12">
    <source>
        <dbReference type="EMBL" id="PTQ52875.1"/>
    </source>
</evidence>
<dbReference type="AlphaFoldDB" id="A0A132N8Z8"/>
<evidence type="ECO:0000313" key="10">
    <source>
        <dbReference type="EMBL" id="MBT9283143.1"/>
    </source>
</evidence>
<evidence type="ECO:0000256" key="7">
    <source>
        <dbReference type="ARBA" id="ARBA00023010"/>
    </source>
</evidence>
<dbReference type="GO" id="GO:0006605">
    <property type="term" value="P:protein targeting"/>
    <property type="evidence" value="ECO:0007669"/>
    <property type="project" value="UniProtKB-UniRule"/>
</dbReference>
<dbReference type="Pfam" id="PF00584">
    <property type="entry name" value="SecE"/>
    <property type="match status" value="1"/>
</dbReference>
<keyword evidence="5 9" id="KW-0653">Protein transport</keyword>
<dbReference type="InterPro" id="IPR001901">
    <property type="entry name" value="Translocase_SecE/Sec61-g"/>
</dbReference>
<evidence type="ECO:0000313" key="11">
    <source>
        <dbReference type="EMBL" id="OAR04551.1"/>
    </source>
</evidence>
<dbReference type="OrthoDB" id="9813233at2"/>
<evidence type="ECO:0000313" key="14">
    <source>
        <dbReference type="Proteomes" id="UP000244180"/>
    </source>
</evidence>
<name>A0A132N8Z8_HYDSH</name>
<dbReference type="GO" id="GO:0043952">
    <property type="term" value="P:protein transport by the Sec complex"/>
    <property type="evidence" value="ECO:0007669"/>
    <property type="project" value="UniProtKB-UniRule"/>
</dbReference>
<organism evidence="11 13">
    <name type="scientific">Hydrogenibacillus schlegelii</name>
    <name type="common">Bacillus schlegelii</name>
    <dbReference type="NCBI Taxonomy" id="1484"/>
    <lineage>
        <taxon>Bacteria</taxon>
        <taxon>Bacillati</taxon>
        <taxon>Bacillota</taxon>
        <taxon>Bacilli</taxon>
        <taxon>Bacillales</taxon>
        <taxon>Bacillales Family X. Incertae Sedis</taxon>
        <taxon>Hydrogenibacillus</taxon>
    </lineage>
</organism>
<dbReference type="GO" id="GO:0065002">
    <property type="term" value="P:intracellular protein transmembrane transport"/>
    <property type="evidence" value="ECO:0007669"/>
    <property type="project" value="UniProtKB-UniRule"/>
</dbReference>
<dbReference type="EMBL" id="JXBB01000013">
    <property type="protein sequence ID" value="OAR04551.1"/>
    <property type="molecule type" value="Genomic_DNA"/>
</dbReference>
<dbReference type="GO" id="GO:0009306">
    <property type="term" value="P:protein secretion"/>
    <property type="evidence" value="ECO:0007669"/>
    <property type="project" value="UniProtKB-UniRule"/>
</dbReference>
<evidence type="ECO:0000256" key="3">
    <source>
        <dbReference type="ARBA" id="ARBA00022475"/>
    </source>
</evidence>
<dbReference type="PANTHER" id="PTHR33910:SF1">
    <property type="entry name" value="PROTEIN TRANSLOCASE SUBUNIT SECE"/>
    <property type="match status" value="1"/>
</dbReference>
<evidence type="ECO:0000256" key="8">
    <source>
        <dbReference type="ARBA" id="ARBA00023136"/>
    </source>
</evidence>
<dbReference type="GO" id="GO:0005886">
    <property type="term" value="C:plasma membrane"/>
    <property type="evidence" value="ECO:0007669"/>
    <property type="project" value="UniProtKB-SubCell"/>
</dbReference>
<comment type="function">
    <text evidence="9">Essential subunit of the Sec protein translocation channel SecYEG. Clamps together the 2 halves of SecY. May contact the channel plug during translocation.</text>
</comment>
<evidence type="ECO:0000256" key="1">
    <source>
        <dbReference type="ARBA" id="ARBA00004370"/>
    </source>
</evidence>
<dbReference type="InterPro" id="IPR038379">
    <property type="entry name" value="SecE_sf"/>
</dbReference>
<dbReference type="Proteomes" id="UP000748108">
    <property type="component" value="Unassembled WGS sequence"/>
</dbReference>
<dbReference type="Gene3D" id="1.20.5.1030">
    <property type="entry name" value="Preprotein translocase secy subunit"/>
    <property type="match status" value="1"/>
</dbReference>
<keyword evidence="4 9" id="KW-0812">Transmembrane</keyword>
<comment type="caution">
    <text evidence="11">The sequence shown here is derived from an EMBL/GenBank/DDBJ whole genome shotgun (WGS) entry which is preliminary data.</text>
</comment>
<feature type="transmembrane region" description="Helical" evidence="9">
    <location>
        <begin position="36"/>
        <end position="69"/>
    </location>
</feature>
<keyword evidence="3 9" id="KW-1003">Cell membrane</keyword>
<dbReference type="Proteomes" id="UP000244180">
    <property type="component" value="Unassembled WGS sequence"/>
</dbReference>
<comment type="similarity">
    <text evidence="9">Belongs to the SecE/SEC61-gamma family.</text>
</comment>
<keyword evidence="13" id="KW-1185">Reference proteome</keyword>
<keyword evidence="2 9" id="KW-0813">Transport</keyword>
<evidence type="ECO:0000313" key="13">
    <source>
        <dbReference type="Proteomes" id="UP000243024"/>
    </source>
</evidence>
<dbReference type="EMBL" id="PEBV01000021">
    <property type="protein sequence ID" value="PTQ52875.1"/>
    <property type="molecule type" value="Genomic_DNA"/>
</dbReference>
<evidence type="ECO:0000256" key="4">
    <source>
        <dbReference type="ARBA" id="ARBA00022692"/>
    </source>
</evidence>
<evidence type="ECO:0000256" key="5">
    <source>
        <dbReference type="ARBA" id="ARBA00022927"/>
    </source>
</evidence>
<comment type="subcellular location">
    <subcellularLocation>
        <location evidence="9">Cell membrane</location>
        <topology evidence="9">Single-pass membrane protein</topology>
    </subcellularLocation>
    <subcellularLocation>
        <location evidence="1">Membrane</location>
    </subcellularLocation>
</comment>
<reference evidence="11 13" key="1">
    <citation type="submission" date="2015-09" db="EMBL/GenBank/DDBJ databases">
        <title>Draft genome sequence of Hydrogenibacillus schlegelii DSM 2000.</title>
        <authorList>
            <person name="Hemp J."/>
        </authorList>
    </citation>
    <scope>NUCLEOTIDE SEQUENCE [LARGE SCALE GENOMIC DNA]</scope>
    <source>
        <strain evidence="11 13">MA 48</strain>
    </source>
</reference>
<protein>
    <recommendedName>
        <fullName evidence="9">Protein translocase subunit SecE</fullName>
    </recommendedName>
</protein>
<keyword evidence="7 9" id="KW-0811">Translocation</keyword>
<proteinExistence type="inferred from homology"/>
<keyword evidence="8 9" id="KW-0472">Membrane</keyword>
<dbReference type="GO" id="GO:0008320">
    <property type="term" value="F:protein transmembrane transporter activity"/>
    <property type="evidence" value="ECO:0007669"/>
    <property type="project" value="UniProtKB-UniRule"/>
</dbReference>
<sequence>MSVLARIGTGVRRAGSYFAESWQELKKVKWPTRRELVTYTGVVLGTVAALAVFFYLIDVILGALVMFLMR</sequence>
<dbReference type="Proteomes" id="UP000243024">
    <property type="component" value="Unassembled WGS sequence"/>
</dbReference>
<reference evidence="10" key="3">
    <citation type="journal article" date="2021" name="Microbiology">
        <title>Metagenomic Analysis of the Microbial Community in the Underground Coal Fire Area (Kemerovo Region, Russia) Revealed Predominance of Thermophilic Members of the Phyla Deinococcus-thermus, Aquificae, and Firmicutes.</title>
        <authorList>
            <person name="Kadnikov V."/>
            <person name="Mardanov A.V."/>
            <person name="Beletsky A.V."/>
            <person name="Karnachuk O.V."/>
            <person name="Ravin N.V."/>
        </authorList>
    </citation>
    <scope>NUCLEOTIDE SEQUENCE</scope>
    <source>
        <strain evidence="10">RBS10-49</strain>
    </source>
</reference>
<gene>
    <name evidence="9 10" type="primary">secE</name>
    <name evidence="12" type="ORF">HSCHL_2654</name>
    <name evidence="10" type="ORF">KM312_10980</name>
    <name evidence="11" type="ORF">SA87_07705</name>
</gene>
<dbReference type="PANTHER" id="PTHR33910">
    <property type="entry name" value="PROTEIN TRANSLOCASE SUBUNIT SECE"/>
    <property type="match status" value="1"/>
</dbReference>
<dbReference type="PROSITE" id="PS01067">
    <property type="entry name" value="SECE_SEC61G"/>
    <property type="match status" value="1"/>
</dbReference>
<evidence type="ECO:0000256" key="9">
    <source>
        <dbReference type="HAMAP-Rule" id="MF_00422"/>
    </source>
</evidence>
<accession>A0A132N8Z8</accession>
<comment type="subunit">
    <text evidence="9">Component of the Sec protein translocase complex. Heterotrimer consisting of SecY, SecE and SecG subunits. The heterotrimers can form oligomers, although 1 heterotrimer is thought to be able to translocate proteins. Interacts with the ribosome. Interacts with SecDF, and other proteins may be involved. Interacts with SecA.</text>
</comment>
<dbReference type="RefSeq" id="WP_066200403.1">
    <property type="nucleotide sequence ID" value="NZ_CBCSAS010000021.1"/>
</dbReference>
<evidence type="ECO:0000256" key="2">
    <source>
        <dbReference type="ARBA" id="ARBA00022448"/>
    </source>
</evidence>
<evidence type="ECO:0000256" key="6">
    <source>
        <dbReference type="ARBA" id="ARBA00022989"/>
    </source>
</evidence>
<dbReference type="EMBL" id="JAHHQF010000078">
    <property type="protein sequence ID" value="MBT9283143.1"/>
    <property type="molecule type" value="Genomic_DNA"/>
</dbReference>